<keyword evidence="3" id="KW-1185">Reference proteome</keyword>
<name>A0ABQ5RB10_9ACTN</name>
<dbReference type="Pfam" id="PF11937">
    <property type="entry name" value="DUF3455"/>
    <property type="match status" value="1"/>
</dbReference>
<dbReference type="PANTHER" id="PTHR35567:SF1">
    <property type="entry name" value="CONSERVED FUNGAL PROTEIN (AFU_ORTHOLOGUE AFUA_1G14230)"/>
    <property type="match status" value="1"/>
</dbReference>
<dbReference type="Proteomes" id="UP001144280">
    <property type="component" value="Unassembled WGS sequence"/>
</dbReference>
<proteinExistence type="predicted"/>
<dbReference type="EMBL" id="BSDI01000113">
    <property type="protein sequence ID" value="GLI03931.1"/>
    <property type="molecule type" value="Genomic_DNA"/>
</dbReference>
<evidence type="ECO:0000313" key="2">
    <source>
        <dbReference type="EMBL" id="GLI03931.1"/>
    </source>
</evidence>
<organism evidence="2 3">
    <name type="scientific">Phytohabitans aurantiacus</name>
    <dbReference type="NCBI Taxonomy" id="3016789"/>
    <lineage>
        <taxon>Bacteria</taxon>
        <taxon>Bacillati</taxon>
        <taxon>Actinomycetota</taxon>
        <taxon>Actinomycetes</taxon>
        <taxon>Micromonosporales</taxon>
        <taxon>Micromonosporaceae</taxon>
    </lineage>
</organism>
<feature type="signal peptide" evidence="1">
    <location>
        <begin position="1"/>
        <end position="28"/>
    </location>
</feature>
<evidence type="ECO:0008006" key="4">
    <source>
        <dbReference type="Google" id="ProtNLM"/>
    </source>
</evidence>
<dbReference type="InterPro" id="IPR021851">
    <property type="entry name" value="DUF3455"/>
</dbReference>
<gene>
    <name evidence="2" type="ORF">Pa4123_92120</name>
</gene>
<sequence>MTLTRTLRGVMCAGVLAAGLVAAAPVSAHSPGASTSPVPANLVPPAGNAPFATFGATGVQVYTCTAGAWTFTEPAAILTGKAKGFPGPQTATHFRGPSWQSTRDGSLVEAKSVASSPVSGAIPQLLLQATRTRGDGVFGAVTYIQRLDTSGGVAPASACVDGQTSGVPYRAVYRFFTAA</sequence>
<feature type="chain" id="PRO_5046809317" description="DUF3455 domain-containing protein" evidence="1">
    <location>
        <begin position="29"/>
        <end position="179"/>
    </location>
</feature>
<evidence type="ECO:0000256" key="1">
    <source>
        <dbReference type="SAM" id="SignalP"/>
    </source>
</evidence>
<comment type="caution">
    <text evidence="2">The sequence shown here is derived from an EMBL/GenBank/DDBJ whole genome shotgun (WGS) entry which is preliminary data.</text>
</comment>
<reference evidence="2" key="1">
    <citation type="submission" date="2022-12" db="EMBL/GenBank/DDBJ databases">
        <title>New Phytohabitans aurantiacus sp. RD004123 nov., an actinomycete isolated from soil.</title>
        <authorList>
            <person name="Triningsih D.W."/>
            <person name="Harunari E."/>
            <person name="Igarashi Y."/>
        </authorList>
    </citation>
    <scope>NUCLEOTIDE SEQUENCE</scope>
    <source>
        <strain evidence="2">RD004123</strain>
    </source>
</reference>
<accession>A0ABQ5RB10</accession>
<dbReference type="PANTHER" id="PTHR35567">
    <property type="entry name" value="MALATE DEHYDROGENASE (AFU_ORTHOLOGUE AFUA_2G13800)"/>
    <property type="match status" value="1"/>
</dbReference>
<protein>
    <recommendedName>
        <fullName evidence="4">DUF3455 domain-containing protein</fullName>
    </recommendedName>
</protein>
<keyword evidence="1" id="KW-0732">Signal</keyword>
<dbReference type="RefSeq" id="WP_281906464.1">
    <property type="nucleotide sequence ID" value="NZ_BSDI01000113.1"/>
</dbReference>
<evidence type="ECO:0000313" key="3">
    <source>
        <dbReference type="Proteomes" id="UP001144280"/>
    </source>
</evidence>